<gene>
    <name evidence="2" type="ORF">G1H11_14220</name>
</gene>
<evidence type="ECO:0000313" key="3">
    <source>
        <dbReference type="Proteomes" id="UP000469185"/>
    </source>
</evidence>
<protein>
    <submittedName>
        <fullName evidence="2">Uncharacterized protein</fullName>
    </submittedName>
</protein>
<keyword evidence="1" id="KW-0812">Transmembrane</keyword>
<dbReference type="AlphaFoldDB" id="A0A6N9YNA9"/>
<keyword evidence="3" id="KW-1185">Reference proteome</keyword>
<reference evidence="2 3" key="1">
    <citation type="submission" date="2020-02" db="EMBL/GenBank/DDBJ databases">
        <authorList>
            <person name="Li X.-J."/>
            <person name="Feng X.-M."/>
        </authorList>
    </citation>
    <scope>NUCLEOTIDE SEQUENCE [LARGE SCALE GENOMIC DNA]</scope>
    <source>
        <strain evidence="2 3">CGMCC 4.7225</strain>
    </source>
</reference>
<dbReference type="RefSeq" id="WP_163819249.1">
    <property type="nucleotide sequence ID" value="NZ_JAAGOB010000007.1"/>
</dbReference>
<dbReference type="EMBL" id="JAAGOB010000007">
    <property type="protein sequence ID" value="NED96462.1"/>
    <property type="molecule type" value="Genomic_DNA"/>
</dbReference>
<sequence length="176" mass="19440">MRMQQVEILVENDWTAILLSGGLGALIGGLATLVGVWFAARKERETRNSELLDDAMGKLIEVSITLTPRLWSKNEGGAEIPEEEISALVWDMTHAIITCRARCKRVAPKLDVLLMELFDMWSNDTSDASAVAAYGELGFLWFADSKALRNGRMTTQEIIAIAQDGSNEAPSFHNRS</sequence>
<feature type="transmembrane region" description="Helical" evidence="1">
    <location>
        <begin position="16"/>
        <end position="40"/>
    </location>
</feature>
<organism evidence="2 3">
    <name type="scientific">Phytoactinopolyspora alkaliphila</name>
    <dbReference type="NCBI Taxonomy" id="1783498"/>
    <lineage>
        <taxon>Bacteria</taxon>
        <taxon>Bacillati</taxon>
        <taxon>Actinomycetota</taxon>
        <taxon>Actinomycetes</taxon>
        <taxon>Jiangellales</taxon>
        <taxon>Jiangellaceae</taxon>
        <taxon>Phytoactinopolyspora</taxon>
    </lineage>
</organism>
<accession>A0A6N9YNA9</accession>
<dbReference type="Proteomes" id="UP000469185">
    <property type="component" value="Unassembled WGS sequence"/>
</dbReference>
<name>A0A6N9YNA9_9ACTN</name>
<comment type="caution">
    <text evidence="2">The sequence shown here is derived from an EMBL/GenBank/DDBJ whole genome shotgun (WGS) entry which is preliminary data.</text>
</comment>
<keyword evidence="1" id="KW-0472">Membrane</keyword>
<keyword evidence="1" id="KW-1133">Transmembrane helix</keyword>
<proteinExistence type="predicted"/>
<evidence type="ECO:0000313" key="2">
    <source>
        <dbReference type="EMBL" id="NED96462.1"/>
    </source>
</evidence>
<evidence type="ECO:0000256" key="1">
    <source>
        <dbReference type="SAM" id="Phobius"/>
    </source>
</evidence>